<dbReference type="Pfam" id="PF00270">
    <property type="entry name" value="DEAD"/>
    <property type="match status" value="1"/>
</dbReference>
<dbReference type="InterPro" id="IPR011545">
    <property type="entry name" value="DEAD/DEAH_box_helicase_dom"/>
</dbReference>
<dbReference type="AlphaFoldDB" id="A0A6J6VA61"/>
<dbReference type="Gene3D" id="3.40.50.300">
    <property type="entry name" value="P-loop containing nucleotide triphosphate hydrolases"/>
    <property type="match status" value="2"/>
</dbReference>
<dbReference type="SUPFAM" id="SSF52540">
    <property type="entry name" value="P-loop containing nucleoside triphosphate hydrolases"/>
    <property type="match status" value="1"/>
</dbReference>
<dbReference type="InterPro" id="IPR027417">
    <property type="entry name" value="P-loop_NTPase"/>
</dbReference>
<dbReference type="InterPro" id="IPR058621">
    <property type="entry name" value="SH3_HelY"/>
</dbReference>
<feature type="compositionally biased region" description="Basic and acidic residues" evidence="6">
    <location>
        <begin position="651"/>
        <end position="661"/>
    </location>
</feature>
<keyword evidence="3" id="KW-0347">Helicase</keyword>
<organism evidence="10">
    <name type="scientific">freshwater metagenome</name>
    <dbReference type="NCBI Taxonomy" id="449393"/>
    <lineage>
        <taxon>unclassified sequences</taxon>
        <taxon>metagenomes</taxon>
        <taxon>ecological metagenomes</taxon>
    </lineage>
</organism>
<evidence type="ECO:0000259" key="7">
    <source>
        <dbReference type="PROSITE" id="PS51192"/>
    </source>
</evidence>
<dbReference type="GO" id="GO:0055087">
    <property type="term" value="C:Ski complex"/>
    <property type="evidence" value="ECO:0007669"/>
    <property type="project" value="TreeGrafter"/>
</dbReference>
<dbReference type="Gene3D" id="1.10.3380.30">
    <property type="match status" value="1"/>
</dbReference>
<dbReference type="InterPro" id="IPR050699">
    <property type="entry name" value="RNA-DNA_Helicase"/>
</dbReference>
<protein>
    <submittedName>
        <fullName evidence="10">Unannotated protein</fullName>
    </submittedName>
</protein>
<sequence>MTLESHRIAFESNLEFPLDDFQRRALDAIDAGDSVLVAAPTGSGKTLIAEYAAACAISRGTKTFYTTPLKALSNQKYGDLVEAHGDIQVGLLTGDNSVRGDASVVVMTTEVLRNMIYAGSEVLDELEFVVLDEVHYLQDRFRGAVWEEVLIHLPAHVRIVALSATVSNAEEFAEWIQTVRGRTVAIIEERRPVKLTNLYAVGEKGNPDFHLLPVFMPDPADDLRPNPEAAKLDGQPTRDRSASRYPRSGGQSPSGRLFTPSRVEIIQRLADENMLPAITFIFSRAGCDAAVDQCLASGIRLTTREERRELRRIAEARTAMLSESDLVALRYDAWRIAFEAGIAAHHAGMIPPLKEAAEEAFAAGLVKVVFATETLALGINMPARTVVIEKLSKFTGEHHEFLTPGEYTQLTGRAGRRGIDDRGFAVVAWSPFVPFEQVAGLASRRTYALTSSFRPTYNMTANLVSRCDALEARHLLGLSFAQYRANSDVVALEDQLEIIGSLLEKERELMVCDLGDFVDYRALVAGTERPGDSAKRSSVENALAQMRPGSVLRTKRCGGRCVVLRHEGGRSGTRILVLGADSTLTRLGPPDFETAPQVVGDLDIPTPFAPKNPSFRRALAGRLRALKLEGEDANGDSAGSNQRGKKQKKTPPSEEFHPVSECPRLESHLRAASKADRLTKDYARLERRVQARSDNLGRMFDRVLRVLEERGYLDGWSLTASGESLMRINSETDILVADAINTGIFDGLRPQELASIASVFTYEHRGPEHRRPPAPRWPSGDLAKRWRAIERHWNSLRSDEEDAGLPEMRPPDPGLALIVKAWASGHDLSDVLDLTDDLTGGDFVRHMKQLVDLLRQISVVSENPQTKESARSAADLCFRGVVCASGVTAQ</sequence>
<evidence type="ECO:0000256" key="4">
    <source>
        <dbReference type="ARBA" id="ARBA00022840"/>
    </source>
</evidence>
<dbReference type="SMART" id="SM00490">
    <property type="entry name" value="HELICc"/>
    <property type="match status" value="1"/>
</dbReference>
<dbReference type="PROSITE" id="PS51192">
    <property type="entry name" value="HELICASE_ATP_BIND_1"/>
    <property type="match status" value="1"/>
</dbReference>
<dbReference type="GO" id="GO:0004386">
    <property type="term" value="F:helicase activity"/>
    <property type="evidence" value="ECO:0007669"/>
    <property type="project" value="UniProtKB-KW"/>
</dbReference>
<keyword evidence="2" id="KW-0378">Hydrolase</keyword>
<dbReference type="EMBL" id="CAEZWM010000001">
    <property type="protein sequence ID" value="CAB4644163.1"/>
    <property type="molecule type" value="Genomic_DNA"/>
</dbReference>
<dbReference type="Pfam" id="PF26090">
    <property type="entry name" value="SH3_HelY"/>
    <property type="match status" value="1"/>
</dbReference>
<dbReference type="GO" id="GO:0003676">
    <property type="term" value="F:nucleic acid binding"/>
    <property type="evidence" value="ECO:0007669"/>
    <property type="project" value="InterPro"/>
</dbReference>
<gene>
    <name evidence="9" type="ORF">UFOPK2242_00018</name>
    <name evidence="10" type="ORF">UFOPK2925_00099</name>
    <name evidence="11" type="ORF">UFOPK3317_00222</name>
    <name evidence="12" type="ORF">UFOPK3974_00181</name>
</gene>
<dbReference type="Pfam" id="PF00271">
    <property type="entry name" value="Helicase_C"/>
    <property type="match status" value="1"/>
</dbReference>
<accession>A0A6J6VA61</accession>
<dbReference type="Pfam" id="PF08148">
    <property type="entry name" value="DSHCT"/>
    <property type="match status" value="1"/>
</dbReference>
<evidence type="ECO:0000256" key="5">
    <source>
        <dbReference type="SAM" id="Coils"/>
    </source>
</evidence>
<evidence type="ECO:0000313" key="11">
    <source>
        <dbReference type="EMBL" id="CAB4857355.1"/>
    </source>
</evidence>
<evidence type="ECO:0000313" key="9">
    <source>
        <dbReference type="EMBL" id="CAB4644163.1"/>
    </source>
</evidence>
<evidence type="ECO:0000259" key="8">
    <source>
        <dbReference type="PROSITE" id="PS51194"/>
    </source>
</evidence>
<dbReference type="SMART" id="SM01142">
    <property type="entry name" value="DSHCT"/>
    <property type="match status" value="1"/>
</dbReference>
<evidence type="ECO:0000256" key="1">
    <source>
        <dbReference type="ARBA" id="ARBA00022741"/>
    </source>
</evidence>
<dbReference type="GO" id="GO:0016787">
    <property type="term" value="F:hydrolase activity"/>
    <property type="evidence" value="ECO:0007669"/>
    <property type="project" value="UniProtKB-KW"/>
</dbReference>
<evidence type="ECO:0000256" key="3">
    <source>
        <dbReference type="ARBA" id="ARBA00022806"/>
    </source>
</evidence>
<keyword evidence="5" id="KW-0175">Coiled coil</keyword>
<feature type="region of interest" description="Disordered" evidence="6">
    <location>
        <begin position="630"/>
        <end position="661"/>
    </location>
</feature>
<reference evidence="10" key="1">
    <citation type="submission" date="2020-05" db="EMBL/GenBank/DDBJ databases">
        <authorList>
            <person name="Chiriac C."/>
            <person name="Salcher M."/>
            <person name="Ghai R."/>
            <person name="Kavagutti S V."/>
        </authorList>
    </citation>
    <scope>NUCLEOTIDE SEQUENCE</scope>
</reference>
<dbReference type="GO" id="GO:0005524">
    <property type="term" value="F:ATP binding"/>
    <property type="evidence" value="ECO:0007669"/>
    <property type="project" value="UniProtKB-KW"/>
</dbReference>
<name>A0A6J6VA61_9ZZZZ</name>
<evidence type="ECO:0000256" key="2">
    <source>
        <dbReference type="ARBA" id="ARBA00022801"/>
    </source>
</evidence>
<dbReference type="PANTHER" id="PTHR12131">
    <property type="entry name" value="ATP-DEPENDENT RNA AND DNA HELICASE"/>
    <property type="match status" value="1"/>
</dbReference>
<evidence type="ECO:0000313" key="12">
    <source>
        <dbReference type="EMBL" id="CAB4977817.1"/>
    </source>
</evidence>
<keyword evidence="4" id="KW-0067">ATP-binding</keyword>
<feature type="domain" description="Helicase C-terminal" evidence="8">
    <location>
        <begin position="264"/>
        <end position="464"/>
    </location>
</feature>
<dbReference type="EMBL" id="CAFBLK010000023">
    <property type="protein sequence ID" value="CAB4857355.1"/>
    <property type="molecule type" value="Genomic_DNA"/>
</dbReference>
<keyword evidence="1" id="KW-0547">Nucleotide-binding</keyword>
<dbReference type="EMBL" id="CAFBOR010000012">
    <property type="protein sequence ID" value="CAB4977817.1"/>
    <property type="molecule type" value="Genomic_DNA"/>
</dbReference>
<dbReference type="SMART" id="SM00487">
    <property type="entry name" value="DEXDc"/>
    <property type="match status" value="1"/>
</dbReference>
<dbReference type="EMBL" id="CAEZZU010000005">
    <property type="protein sequence ID" value="CAB4767908.1"/>
    <property type="molecule type" value="Genomic_DNA"/>
</dbReference>
<dbReference type="GO" id="GO:0070478">
    <property type="term" value="P:nuclear-transcribed mRNA catabolic process, 3'-5' exonucleolytic nonsense-mediated decay"/>
    <property type="evidence" value="ECO:0007669"/>
    <property type="project" value="TreeGrafter"/>
</dbReference>
<dbReference type="PROSITE" id="PS51194">
    <property type="entry name" value="HELICASE_CTER"/>
    <property type="match status" value="1"/>
</dbReference>
<dbReference type="InterPro" id="IPR001650">
    <property type="entry name" value="Helicase_C-like"/>
</dbReference>
<evidence type="ECO:0000256" key="6">
    <source>
        <dbReference type="SAM" id="MobiDB-lite"/>
    </source>
</evidence>
<evidence type="ECO:0000313" key="10">
    <source>
        <dbReference type="EMBL" id="CAB4767908.1"/>
    </source>
</evidence>
<dbReference type="InterPro" id="IPR014001">
    <property type="entry name" value="Helicase_ATP-bd"/>
</dbReference>
<proteinExistence type="predicted"/>
<dbReference type="PANTHER" id="PTHR12131:SF1">
    <property type="entry name" value="ATP-DEPENDENT RNA HELICASE SUPV3L1, MITOCHONDRIAL-RELATED"/>
    <property type="match status" value="1"/>
</dbReference>
<feature type="coiled-coil region" evidence="5">
    <location>
        <begin position="668"/>
        <end position="695"/>
    </location>
</feature>
<feature type="domain" description="Helicase ATP-binding" evidence="7">
    <location>
        <begin position="26"/>
        <end position="184"/>
    </location>
</feature>
<feature type="region of interest" description="Disordered" evidence="6">
    <location>
        <begin position="223"/>
        <end position="257"/>
    </location>
</feature>
<dbReference type="InterPro" id="IPR012961">
    <property type="entry name" value="Ski2/MTR4_C"/>
</dbReference>